<comment type="caution">
    <text evidence="2">The sequence shown here is derived from an EMBL/GenBank/DDBJ whole genome shotgun (WGS) entry which is preliminary data.</text>
</comment>
<dbReference type="Proteomes" id="UP000654108">
    <property type="component" value="Unassembled WGS sequence"/>
</dbReference>
<keyword evidence="3" id="KW-1185">Reference proteome</keyword>
<dbReference type="RefSeq" id="WP_191773178.1">
    <property type="nucleotide sequence ID" value="NZ_JACYFU010000001.1"/>
</dbReference>
<evidence type="ECO:0000313" key="3">
    <source>
        <dbReference type="Proteomes" id="UP000654108"/>
    </source>
</evidence>
<keyword evidence="1" id="KW-1133">Transmembrane helix</keyword>
<keyword evidence="1" id="KW-0812">Transmembrane</keyword>
<evidence type="ECO:0000256" key="1">
    <source>
        <dbReference type="SAM" id="Phobius"/>
    </source>
</evidence>
<organism evidence="2 3">
    <name type="scientific">Devosia oryzisoli</name>
    <dbReference type="NCBI Taxonomy" id="2774138"/>
    <lineage>
        <taxon>Bacteria</taxon>
        <taxon>Pseudomonadati</taxon>
        <taxon>Pseudomonadota</taxon>
        <taxon>Alphaproteobacteria</taxon>
        <taxon>Hyphomicrobiales</taxon>
        <taxon>Devosiaceae</taxon>
        <taxon>Devosia</taxon>
    </lineage>
</organism>
<dbReference type="AlphaFoldDB" id="A0A927FTE9"/>
<dbReference type="EMBL" id="JACYFU010000001">
    <property type="protein sequence ID" value="MBD8064829.1"/>
    <property type="molecule type" value="Genomic_DNA"/>
</dbReference>
<reference evidence="2" key="1">
    <citation type="submission" date="2020-09" db="EMBL/GenBank/DDBJ databases">
        <title>Genome seq and assembly of Devosia sp.</title>
        <authorList>
            <person name="Chhetri G."/>
        </authorList>
    </citation>
    <scope>NUCLEOTIDE SEQUENCE</scope>
    <source>
        <strain evidence="2">PTR5</strain>
    </source>
</reference>
<gene>
    <name evidence="2" type="ORF">IC608_04985</name>
</gene>
<proteinExistence type="predicted"/>
<evidence type="ECO:0000313" key="2">
    <source>
        <dbReference type="EMBL" id="MBD8064829.1"/>
    </source>
</evidence>
<name>A0A927FTE9_9HYPH</name>
<accession>A0A927FTE9</accession>
<protein>
    <submittedName>
        <fullName evidence="2">Uncharacterized protein</fullName>
    </submittedName>
</protein>
<sequence length="52" mass="6156">MDRIYDWLLAAGYPREGVDWIRRHRLLVLVALAILAWLPVVLIVWLFLRLLG</sequence>
<feature type="transmembrane region" description="Helical" evidence="1">
    <location>
        <begin position="26"/>
        <end position="48"/>
    </location>
</feature>
<keyword evidence="1" id="KW-0472">Membrane</keyword>